<evidence type="ECO:0000256" key="4">
    <source>
        <dbReference type="ARBA" id="ARBA00022723"/>
    </source>
</evidence>
<dbReference type="EMBL" id="PFMR01000342">
    <property type="protein sequence ID" value="PIZ14511.1"/>
    <property type="molecule type" value="Genomic_DNA"/>
</dbReference>
<dbReference type="GO" id="GO:0016114">
    <property type="term" value="P:terpenoid biosynthetic process"/>
    <property type="evidence" value="ECO:0007669"/>
    <property type="project" value="InterPro"/>
</dbReference>
<dbReference type="PANTHER" id="PTHR43181">
    <property type="entry name" value="2-C-METHYL-D-ERYTHRITOL 2,4-CYCLODIPHOSPHATE SYNTHASE, CHLOROPLASTIC"/>
    <property type="match status" value="1"/>
</dbReference>
<keyword evidence="4 7" id="KW-0479">Metal-binding</keyword>
<gene>
    <name evidence="7" type="primary">ispF</name>
    <name evidence="10" type="ORF">COY52_12420</name>
</gene>
<comment type="catalytic activity">
    <reaction evidence="1 7 8">
        <text>4-CDP-2-C-methyl-D-erythritol 2-phosphate = 2-C-methyl-D-erythritol 2,4-cyclic diphosphate + CMP</text>
        <dbReference type="Rhea" id="RHEA:23864"/>
        <dbReference type="ChEBI" id="CHEBI:57919"/>
        <dbReference type="ChEBI" id="CHEBI:58483"/>
        <dbReference type="ChEBI" id="CHEBI:60377"/>
        <dbReference type="EC" id="4.6.1.12"/>
    </reaction>
</comment>
<feature type="binding site" evidence="7">
    <location>
        <begin position="8"/>
        <end position="10"/>
    </location>
    <ligand>
        <name>4-CDP-2-C-methyl-D-erythritol 2-phosphate</name>
        <dbReference type="ChEBI" id="CHEBI:57919"/>
    </ligand>
</feature>
<feature type="site" description="Transition state stabilizer" evidence="7">
    <location>
        <position position="132"/>
    </location>
</feature>
<evidence type="ECO:0000256" key="3">
    <source>
        <dbReference type="ARBA" id="ARBA00012579"/>
    </source>
</evidence>
<feature type="binding site" evidence="7">
    <location>
        <begin position="56"/>
        <end position="58"/>
    </location>
    <ligand>
        <name>4-CDP-2-C-methyl-D-erythritol 2-phosphate</name>
        <dbReference type="ChEBI" id="CHEBI:57919"/>
    </ligand>
</feature>
<dbReference type="Gene3D" id="3.30.1330.50">
    <property type="entry name" value="2-C-methyl-D-erythritol 2,4-cyclodiphosphate synthase"/>
    <property type="match status" value="1"/>
</dbReference>
<name>A0A2M7S4K6_9BACT</name>
<organism evidence="10 11">
    <name type="scientific">Candidatus Desantisbacteria bacterium CG_4_10_14_0_8_um_filter_48_22</name>
    <dbReference type="NCBI Taxonomy" id="1974543"/>
    <lineage>
        <taxon>Bacteria</taxon>
        <taxon>Candidatus Desantisiibacteriota</taxon>
    </lineage>
</organism>
<comment type="function">
    <text evidence="7">Involved in the biosynthesis of isopentenyl diphosphate (IPP) and dimethylallyl diphosphate (DMAPP), two major building blocks of isoprenoid compounds. Catalyzes the conversion of 4-diphosphocytidyl-2-C-methyl-D-erythritol 2-phosphate (CDP-ME2P) to 2-C-methyl-D-erythritol 2,4-cyclodiphosphate (ME-CPP) with a corresponding release of cytidine 5-monophosphate (CMP).</text>
</comment>
<accession>A0A2M7S4K6</accession>
<dbReference type="GO" id="GO:0046872">
    <property type="term" value="F:metal ion binding"/>
    <property type="evidence" value="ECO:0007669"/>
    <property type="project" value="UniProtKB-KW"/>
</dbReference>
<evidence type="ECO:0000313" key="10">
    <source>
        <dbReference type="EMBL" id="PIZ14511.1"/>
    </source>
</evidence>
<feature type="binding site" evidence="7">
    <location>
        <position position="10"/>
    </location>
    <ligand>
        <name>a divalent metal cation</name>
        <dbReference type="ChEBI" id="CHEBI:60240"/>
    </ligand>
</feature>
<dbReference type="PANTHER" id="PTHR43181:SF1">
    <property type="entry name" value="2-C-METHYL-D-ERYTHRITOL 2,4-CYCLODIPHOSPHATE SYNTHASE, CHLOROPLASTIC"/>
    <property type="match status" value="1"/>
</dbReference>
<feature type="binding site" evidence="7">
    <location>
        <position position="8"/>
    </location>
    <ligand>
        <name>a divalent metal cation</name>
        <dbReference type="ChEBI" id="CHEBI:60240"/>
    </ligand>
</feature>
<evidence type="ECO:0000313" key="11">
    <source>
        <dbReference type="Proteomes" id="UP000229307"/>
    </source>
</evidence>
<dbReference type="AlphaFoldDB" id="A0A2M7S4K6"/>
<dbReference type="InterPro" id="IPR020555">
    <property type="entry name" value="MECDP_synthase_CS"/>
</dbReference>
<dbReference type="GO" id="GO:0008685">
    <property type="term" value="F:2-C-methyl-D-erythritol 2,4-cyclodiphosphate synthase activity"/>
    <property type="evidence" value="ECO:0007669"/>
    <property type="project" value="UniProtKB-UniRule"/>
</dbReference>
<comment type="cofactor">
    <cofactor evidence="7">
        <name>a divalent metal cation</name>
        <dbReference type="ChEBI" id="CHEBI:60240"/>
    </cofactor>
    <text evidence="7">Binds 1 divalent metal cation per subunit.</text>
</comment>
<protein>
    <recommendedName>
        <fullName evidence="3 7">2-C-methyl-D-erythritol 2,4-cyclodiphosphate synthase</fullName>
        <shortName evidence="7">MECDP-synthase</shortName>
        <shortName evidence="7">MECPP-synthase</shortName>
        <shortName evidence="7">MECPS</shortName>
        <ecNumber evidence="3 7">4.6.1.12</ecNumber>
    </recommendedName>
</protein>
<dbReference type="InterPro" id="IPR003526">
    <property type="entry name" value="MECDP_synthase"/>
</dbReference>
<evidence type="ECO:0000256" key="8">
    <source>
        <dbReference type="RuleBase" id="RU004395"/>
    </source>
</evidence>
<feature type="binding site" evidence="7">
    <location>
        <position position="42"/>
    </location>
    <ligand>
        <name>a divalent metal cation</name>
        <dbReference type="ChEBI" id="CHEBI:60240"/>
    </ligand>
</feature>
<feature type="binding site" evidence="7">
    <location>
        <begin position="34"/>
        <end position="35"/>
    </location>
    <ligand>
        <name>4-CDP-2-C-methyl-D-erythritol 2-phosphate</name>
        <dbReference type="ChEBI" id="CHEBI:57919"/>
    </ligand>
</feature>
<dbReference type="UniPathway" id="UPA00056">
    <property type="reaction ID" value="UER00095"/>
</dbReference>
<comment type="caution">
    <text evidence="7">Lacks conserved residue(s) required for the propagation of feature annotation.</text>
</comment>
<evidence type="ECO:0000256" key="5">
    <source>
        <dbReference type="ARBA" id="ARBA00023229"/>
    </source>
</evidence>
<dbReference type="CDD" id="cd00554">
    <property type="entry name" value="MECDP_synthase"/>
    <property type="match status" value="1"/>
</dbReference>
<feature type="domain" description="2-C-methyl-D-erythritol 2,4-cyclodiphosphate synthase" evidence="9">
    <location>
        <begin position="1"/>
        <end position="153"/>
    </location>
</feature>
<dbReference type="GO" id="GO:0019288">
    <property type="term" value="P:isopentenyl diphosphate biosynthetic process, methylerythritol 4-phosphate pathway"/>
    <property type="evidence" value="ECO:0007669"/>
    <property type="project" value="UniProtKB-UniRule"/>
</dbReference>
<keyword evidence="5 7" id="KW-0414">Isoprene biosynthesis</keyword>
<dbReference type="Proteomes" id="UP000229307">
    <property type="component" value="Unassembled WGS sequence"/>
</dbReference>
<dbReference type="HAMAP" id="MF_00107">
    <property type="entry name" value="IspF"/>
    <property type="match status" value="1"/>
</dbReference>
<evidence type="ECO:0000259" key="9">
    <source>
        <dbReference type="Pfam" id="PF02542"/>
    </source>
</evidence>
<comment type="caution">
    <text evidence="10">The sequence shown here is derived from an EMBL/GenBank/DDBJ whole genome shotgun (WGS) entry which is preliminary data.</text>
</comment>
<dbReference type="Pfam" id="PF02542">
    <property type="entry name" value="YgbB"/>
    <property type="match status" value="1"/>
</dbReference>
<evidence type="ECO:0000256" key="1">
    <source>
        <dbReference type="ARBA" id="ARBA00000200"/>
    </source>
</evidence>
<evidence type="ECO:0000256" key="2">
    <source>
        <dbReference type="ARBA" id="ARBA00004709"/>
    </source>
</evidence>
<keyword evidence="6 7" id="KW-0456">Lyase</keyword>
<dbReference type="PROSITE" id="PS01350">
    <property type="entry name" value="ISPF"/>
    <property type="match status" value="1"/>
</dbReference>
<comment type="pathway">
    <text evidence="2 7">Isoprenoid biosynthesis; isopentenyl diphosphate biosynthesis via DXP pathway; isopentenyl diphosphate from 1-deoxy-D-xylulose 5-phosphate: step 4/6.</text>
</comment>
<comment type="similarity">
    <text evidence="7 8">Belongs to the IspF family.</text>
</comment>
<dbReference type="SUPFAM" id="SSF69765">
    <property type="entry name" value="IpsF-like"/>
    <property type="match status" value="1"/>
</dbReference>
<proteinExistence type="inferred from homology"/>
<reference evidence="11" key="1">
    <citation type="submission" date="2017-09" db="EMBL/GenBank/DDBJ databases">
        <title>Depth-based differentiation of microbial function through sediment-hosted aquifers and enrichment of novel symbionts in the deep terrestrial subsurface.</title>
        <authorList>
            <person name="Probst A.J."/>
            <person name="Ladd B."/>
            <person name="Jarett J.K."/>
            <person name="Geller-Mcgrath D.E."/>
            <person name="Sieber C.M.K."/>
            <person name="Emerson J.B."/>
            <person name="Anantharaman K."/>
            <person name="Thomas B.C."/>
            <person name="Malmstrom R."/>
            <person name="Stieglmeier M."/>
            <person name="Klingl A."/>
            <person name="Woyke T."/>
            <person name="Ryan C.M."/>
            <person name="Banfield J.F."/>
        </authorList>
    </citation>
    <scope>NUCLEOTIDE SEQUENCE [LARGE SCALE GENOMIC DNA]</scope>
</reference>
<dbReference type="NCBIfam" id="TIGR00151">
    <property type="entry name" value="ispF"/>
    <property type="match status" value="1"/>
</dbReference>
<comment type="subunit">
    <text evidence="7">Homotrimer.</text>
</comment>
<dbReference type="EC" id="4.6.1.12" evidence="3 7"/>
<evidence type="ECO:0000256" key="7">
    <source>
        <dbReference type="HAMAP-Rule" id="MF_00107"/>
    </source>
</evidence>
<feature type="site" description="Transition state stabilizer" evidence="7">
    <location>
        <position position="34"/>
    </location>
</feature>
<dbReference type="InterPro" id="IPR036571">
    <property type="entry name" value="MECDP_synthase_sf"/>
</dbReference>
<feature type="binding site" evidence="7">
    <location>
        <position position="141"/>
    </location>
    <ligand>
        <name>4-CDP-2-C-methyl-D-erythritol 2-phosphate</name>
        <dbReference type="ChEBI" id="CHEBI:57919"/>
    </ligand>
</feature>
<sequence>MRVGIGFDMHPLMRGRKLILGGVAVPFSLGLEGHSDGDALVHSVCDALLGACALGDIGRHFPSTREYKGISSLVLLGKVRKMLSRKKYRAGNIDATVIAESPRLSPFLAQMRKNISGVLGIKISAVSVKSTTAKKLGSIGRGRAIACIAVAAVKLK</sequence>
<evidence type="ECO:0000256" key="6">
    <source>
        <dbReference type="ARBA" id="ARBA00023239"/>
    </source>
</evidence>